<gene>
    <name evidence="3" type="ORF">ACFQEV_03830</name>
</gene>
<dbReference type="AlphaFoldDB" id="A0ABD5TU80"/>
<feature type="coiled-coil region" evidence="1">
    <location>
        <begin position="62"/>
        <end position="89"/>
    </location>
</feature>
<sequence length="95" mass="10676">MMSHPCDVTSNALEELPDEDALDWTAVRSLLTANAETTRALEAYFVRAQYRDDESSDLSSAKEHIREAIDRHEAIVEDLELALAAADERERIDAD</sequence>
<evidence type="ECO:0000313" key="4">
    <source>
        <dbReference type="Proteomes" id="UP001596408"/>
    </source>
</evidence>
<comment type="caution">
    <text evidence="3">The sequence shown here is derived from an EMBL/GenBank/DDBJ whole genome shotgun (WGS) entry which is preliminary data.</text>
</comment>
<dbReference type="RefSeq" id="WP_379692722.1">
    <property type="nucleotide sequence ID" value="NZ_JBHSXH010000009.1"/>
</dbReference>
<dbReference type="Proteomes" id="UP001596408">
    <property type="component" value="Unassembled WGS sequence"/>
</dbReference>
<accession>A0ABD5TU80</accession>
<evidence type="ECO:0000313" key="3">
    <source>
        <dbReference type="EMBL" id="MFC6824126.1"/>
    </source>
</evidence>
<name>A0ABD5TU80_9EURY</name>
<dbReference type="Pfam" id="PF26405">
    <property type="entry name" value="DUF8103"/>
    <property type="match status" value="1"/>
</dbReference>
<keyword evidence="4" id="KW-1185">Reference proteome</keyword>
<dbReference type="InterPro" id="IPR058416">
    <property type="entry name" value="DUF8103"/>
</dbReference>
<protein>
    <recommendedName>
        <fullName evidence="2">DUF8103 domain-containing protein</fullName>
    </recommendedName>
</protein>
<feature type="domain" description="DUF8103" evidence="2">
    <location>
        <begin position="1"/>
        <end position="89"/>
    </location>
</feature>
<evidence type="ECO:0000256" key="1">
    <source>
        <dbReference type="SAM" id="Coils"/>
    </source>
</evidence>
<proteinExistence type="predicted"/>
<reference evidence="3 4" key="1">
    <citation type="journal article" date="2019" name="Int. J. Syst. Evol. Microbiol.">
        <title>The Global Catalogue of Microorganisms (GCM) 10K type strain sequencing project: providing services to taxonomists for standard genome sequencing and annotation.</title>
        <authorList>
            <consortium name="The Broad Institute Genomics Platform"/>
            <consortium name="The Broad Institute Genome Sequencing Center for Infectious Disease"/>
            <person name="Wu L."/>
            <person name="Ma J."/>
        </authorList>
    </citation>
    <scope>NUCLEOTIDE SEQUENCE [LARGE SCALE GENOMIC DNA]</scope>
    <source>
        <strain evidence="3 4">YIM 94188</strain>
    </source>
</reference>
<keyword evidence="1" id="KW-0175">Coiled coil</keyword>
<organism evidence="3 4">
    <name type="scientific">Halopelagius fulvigenes</name>
    <dbReference type="NCBI Taxonomy" id="1198324"/>
    <lineage>
        <taxon>Archaea</taxon>
        <taxon>Methanobacteriati</taxon>
        <taxon>Methanobacteriota</taxon>
        <taxon>Stenosarchaea group</taxon>
        <taxon>Halobacteria</taxon>
        <taxon>Halobacteriales</taxon>
        <taxon>Haloferacaceae</taxon>
    </lineage>
</organism>
<dbReference type="EMBL" id="JBHSXH010000009">
    <property type="protein sequence ID" value="MFC6824126.1"/>
    <property type="molecule type" value="Genomic_DNA"/>
</dbReference>
<evidence type="ECO:0000259" key="2">
    <source>
        <dbReference type="Pfam" id="PF26405"/>
    </source>
</evidence>